<dbReference type="EMBL" id="JAQQWK010000010">
    <property type="protein sequence ID" value="KAK8030172.1"/>
    <property type="molecule type" value="Genomic_DNA"/>
</dbReference>
<evidence type="ECO:0000313" key="1">
    <source>
        <dbReference type="EMBL" id="KAK8030172.1"/>
    </source>
</evidence>
<gene>
    <name evidence="1" type="ORF">PG993_011463</name>
</gene>
<comment type="caution">
    <text evidence="1">The sequence shown here is derived from an EMBL/GenBank/DDBJ whole genome shotgun (WGS) entry which is preliminary data.</text>
</comment>
<evidence type="ECO:0000313" key="2">
    <source>
        <dbReference type="Proteomes" id="UP001444661"/>
    </source>
</evidence>
<name>A0ABR1SEB0_9PEZI</name>
<dbReference type="Proteomes" id="UP001444661">
    <property type="component" value="Unassembled WGS sequence"/>
</dbReference>
<protein>
    <submittedName>
        <fullName evidence="1">Uncharacterized protein</fullName>
    </submittedName>
</protein>
<sequence length="123" mass="12531">MGTDVVGQSRGSGNVVVKKIDQADVAASSHSQVVAIEGFEGNQVGAKGDALHFNGDLSAGVHQGEVDGTACTAMTLSGGGLDELFGVGVEYVATVDEDIVAVDCVSQLAWKAEERASRQGHGE</sequence>
<reference evidence="1 2" key="1">
    <citation type="submission" date="2023-01" db="EMBL/GenBank/DDBJ databases">
        <title>Analysis of 21 Apiospora genomes using comparative genomics revels a genus with tremendous synthesis potential of carbohydrate active enzymes and secondary metabolites.</title>
        <authorList>
            <person name="Sorensen T."/>
        </authorList>
    </citation>
    <scope>NUCLEOTIDE SEQUENCE [LARGE SCALE GENOMIC DNA]</scope>
    <source>
        <strain evidence="1 2">CBS 33761</strain>
    </source>
</reference>
<organism evidence="1 2">
    <name type="scientific">Apiospora rasikravindrae</name>
    <dbReference type="NCBI Taxonomy" id="990691"/>
    <lineage>
        <taxon>Eukaryota</taxon>
        <taxon>Fungi</taxon>
        <taxon>Dikarya</taxon>
        <taxon>Ascomycota</taxon>
        <taxon>Pezizomycotina</taxon>
        <taxon>Sordariomycetes</taxon>
        <taxon>Xylariomycetidae</taxon>
        <taxon>Amphisphaeriales</taxon>
        <taxon>Apiosporaceae</taxon>
        <taxon>Apiospora</taxon>
    </lineage>
</organism>
<keyword evidence="2" id="KW-1185">Reference proteome</keyword>
<proteinExistence type="predicted"/>
<accession>A0ABR1SEB0</accession>